<evidence type="ECO:0000313" key="1">
    <source>
        <dbReference type="EMBL" id="KAH7860329.1"/>
    </source>
</evidence>
<reference evidence="1 2" key="1">
    <citation type="journal article" date="2021" name="Hortic Res">
        <title>High-quality reference genome and annotation aids understanding of berry development for evergreen blueberry (Vaccinium darrowii).</title>
        <authorList>
            <person name="Yu J."/>
            <person name="Hulse-Kemp A.M."/>
            <person name="Babiker E."/>
            <person name="Staton M."/>
        </authorList>
    </citation>
    <scope>NUCLEOTIDE SEQUENCE [LARGE SCALE GENOMIC DNA]</scope>
    <source>
        <strain evidence="2">cv. NJ 8807/NJ 8810</strain>
        <tissue evidence="1">Young leaf</tissue>
    </source>
</reference>
<comment type="caution">
    <text evidence="1">The sequence shown here is derived from an EMBL/GenBank/DDBJ whole genome shotgun (WGS) entry which is preliminary data.</text>
</comment>
<gene>
    <name evidence="1" type="ORF">Vadar_012184</name>
</gene>
<dbReference type="EMBL" id="CM037154">
    <property type="protein sequence ID" value="KAH7860329.1"/>
    <property type="molecule type" value="Genomic_DNA"/>
</dbReference>
<proteinExistence type="predicted"/>
<dbReference type="Proteomes" id="UP000828048">
    <property type="component" value="Chromosome 4"/>
</dbReference>
<sequence length="166" mass="17470">MALSSPPLQRFLLNSIIDSNSAHKPSKKNTLIKGRAGSRCCFANAINAPSSVSSSAAGVRWGSIKLQGTREEMEDDVVVVRSDDLDGFSYAAVFDGHAGFSSVNVAVLYGMTEMSPKLLTAKYEAPQFGGFADNGSGARREVFDAGGTLENGSGAGREVMLSQAKE</sequence>
<name>A0ACB7Z3Q3_9ERIC</name>
<protein>
    <submittedName>
        <fullName evidence="1">Uncharacterized protein</fullName>
    </submittedName>
</protein>
<keyword evidence="2" id="KW-1185">Reference proteome</keyword>
<organism evidence="1 2">
    <name type="scientific">Vaccinium darrowii</name>
    <dbReference type="NCBI Taxonomy" id="229202"/>
    <lineage>
        <taxon>Eukaryota</taxon>
        <taxon>Viridiplantae</taxon>
        <taxon>Streptophyta</taxon>
        <taxon>Embryophyta</taxon>
        <taxon>Tracheophyta</taxon>
        <taxon>Spermatophyta</taxon>
        <taxon>Magnoliopsida</taxon>
        <taxon>eudicotyledons</taxon>
        <taxon>Gunneridae</taxon>
        <taxon>Pentapetalae</taxon>
        <taxon>asterids</taxon>
        <taxon>Ericales</taxon>
        <taxon>Ericaceae</taxon>
        <taxon>Vaccinioideae</taxon>
        <taxon>Vaccinieae</taxon>
        <taxon>Vaccinium</taxon>
    </lineage>
</organism>
<evidence type="ECO:0000313" key="2">
    <source>
        <dbReference type="Proteomes" id="UP000828048"/>
    </source>
</evidence>
<accession>A0ACB7Z3Q3</accession>